<reference evidence="2" key="1">
    <citation type="submission" date="2023-01" db="EMBL/GenBank/DDBJ databases">
        <title>Human gut microbiome strain richness.</title>
        <authorList>
            <person name="Chen-Liaw A."/>
        </authorList>
    </citation>
    <scope>NUCLEOTIDE SEQUENCE</scope>
    <source>
        <strain evidence="2">1001283st1_G1_1001283B150217_161031</strain>
    </source>
</reference>
<dbReference type="Pfam" id="PF13558">
    <property type="entry name" value="SbcC_Walker_B"/>
    <property type="match status" value="1"/>
</dbReference>
<keyword evidence="1" id="KW-0175">Coiled coil</keyword>
<dbReference type="GO" id="GO:0000731">
    <property type="term" value="P:DNA synthesis involved in DNA repair"/>
    <property type="evidence" value="ECO:0007669"/>
    <property type="project" value="TreeGrafter"/>
</dbReference>
<feature type="coiled-coil region" evidence="1">
    <location>
        <begin position="431"/>
        <end position="462"/>
    </location>
</feature>
<dbReference type="Pfam" id="PF13555">
    <property type="entry name" value="AAA_29"/>
    <property type="match status" value="1"/>
</dbReference>
<accession>A0AAW6D0D8</accession>
<sequence>MKALTRLLLVNWHYFQNTVIDFGNINFLTGKNSAGKSTIIDALQVVLMGETRSVAFNRAASKKSERTLKSYLIGSMGEDIENGNKSLRDGKDFSTYIVAEFYDDFKSAFFCLGAVFDTFADGSDINRRFFWLKNSIPANSFIENGKTMDSRRMTQFFKEKYPNKFETKDTSEGYRRIVLEKLNIHDENFISMLKKAISFEPINDIEKFITENVCDIEDDIDIVSMQENILYYKQQEDMAKRFEGKLRKLEEICRQYAEIEKLRSRRKIQQFLIDYGTYNSHCLELEQAQADFKKYNDDIAEFEQKKEELEKLKNQLENEHTQLINEKAKYWSDNNGDRLKDEEKRYIQAIEDYDRSISGFVTDIKTSSIRWNVKFSNCIEKIDNERITAEIKTVISYLQRTDKFSEADFELLSPEYFSKIREAYLNAKSSLDTIERALASELKELNSKKAELEGLIVRLQKGIKAYPQNAEKLKQVIHDELKKKYGSDIPVDFLADKIEITDEEWHNAVEGYLNTQRMNIIVPPEYFMDAYRIYKKVRDEEKIFEYAIIDLQKVYEDAPKPMLNSLAEIVKSKDNYVQAYIDFLLGKVIRCESDDKIRNFRTSVTKDCMRYHNYAVSPLNPKAYEFPYIGRNSIEIRITKCKQQLEEINTDIEKKSEINSVVAPIVFGEWFLAENYISLAVVSAFKNYEARNECKDKLLEIQQTLDKINFFWLEEMDEKISAKKSEIDSAVKEKEDTIQFISDYKHERDDTFSRIIPETEQKISEIKSKIDMEYSEEYRNNEGIPRYSSELAECGSPSAVSDKFNSPVKGTISLISTGEKELVEKRNEYNMSEQASFRVSDVNNNDEYDEAYRKIRDYELPNYREKIEKAKNDAMEQFKSDFIYKLRANIQSAEMKIDDLNNALKMAQFGNDKYRFSVEPNPAFLEYYNMLMSSLLDDGTEGLFSFNFTEKYKSVIDNLFEQIISFDSNSEKSTQSVKMFSKYQTYLTFDLITTDSSGRREKLSKSINTKSGGETQTPFYIAVLASFARLYRTNDPKETGNTMRLVIFDEAFNKMDGERIIESIKLLRKFGLQAIICSPPEKASDIAPIADKTQLVYKEAIGEVYRSTVVEWTKEMSEING</sequence>
<dbReference type="PANTHER" id="PTHR32182:SF0">
    <property type="entry name" value="DNA REPLICATION AND REPAIR PROTEIN RECF"/>
    <property type="match status" value="1"/>
</dbReference>
<dbReference type="GO" id="GO:0006302">
    <property type="term" value="P:double-strand break repair"/>
    <property type="evidence" value="ECO:0007669"/>
    <property type="project" value="TreeGrafter"/>
</dbReference>
<proteinExistence type="predicted"/>
<evidence type="ECO:0000313" key="3">
    <source>
        <dbReference type="Proteomes" id="UP001210809"/>
    </source>
</evidence>
<dbReference type="PANTHER" id="PTHR32182">
    <property type="entry name" value="DNA REPLICATION AND REPAIR PROTEIN RECF"/>
    <property type="match status" value="1"/>
</dbReference>
<evidence type="ECO:0000256" key="1">
    <source>
        <dbReference type="SAM" id="Coils"/>
    </source>
</evidence>
<organism evidence="2 3">
    <name type="scientific">[Eubacterium] siraeum</name>
    <dbReference type="NCBI Taxonomy" id="39492"/>
    <lineage>
        <taxon>Bacteria</taxon>
        <taxon>Bacillati</taxon>
        <taxon>Bacillota</taxon>
        <taxon>Clostridia</taxon>
        <taxon>Eubacteriales</taxon>
        <taxon>Oscillospiraceae</taxon>
        <taxon>Oscillospiraceae incertae sedis</taxon>
    </lineage>
</organism>
<evidence type="ECO:0000313" key="2">
    <source>
        <dbReference type="EMBL" id="MDB8004686.1"/>
    </source>
</evidence>
<protein>
    <submittedName>
        <fullName evidence="2">SbcC/MukB-like Walker B domain-containing protein</fullName>
    </submittedName>
</protein>
<dbReference type="AlphaFoldDB" id="A0AAW6D0D8"/>
<gene>
    <name evidence="2" type="ORF">PNE09_11530</name>
</gene>
<name>A0AAW6D0D8_9FIRM</name>
<dbReference type="SUPFAM" id="SSF52540">
    <property type="entry name" value="P-loop containing nucleoside triphosphate hydrolases"/>
    <property type="match status" value="1"/>
</dbReference>
<dbReference type="Proteomes" id="UP001210809">
    <property type="component" value="Unassembled WGS sequence"/>
</dbReference>
<dbReference type="Gene3D" id="3.40.50.300">
    <property type="entry name" value="P-loop containing nucleotide triphosphate hydrolases"/>
    <property type="match status" value="2"/>
</dbReference>
<feature type="coiled-coil region" evidence="1">
    <location>
        <begin position="285"/>
        <end position="329"/>
    </location>
</feature>
<dbReference type="EMBL" id="JAQLXW010000019">
    <property type="protein sequence ID" value="MDB8004686.1"/>
    <property type="molecule type" value="Genomic_DNA"/>
</dbReference>
<dbReference type="InterPro" id="IPR027417">
    <property type="entry name" value="P-loop_NTPase"/>
</dbReference>
<comment type="caution">
    <text evidence="2">The sequence shown here is derived from an EMBL/GenBank/DDBJ whole genome shotgun (WGS) entry which is preliminary data.</text>
</comment>